<feature type="compositionally biased region" description="Polar residues" evidence="1">
    <location>
        <begin position="205"/>
        <end position="217"/>
    </location>
</feature>
<proteinExistence type="predicted"/>
<gene>
    <name evidence="2" type="ORF">BSIN_3147</name>
</gene>
<dbReference type="AlphaFoldDB" id="A0A238H413"/>
<evidence type="ECO:0000313" key="2">
    <source>
        <dbReference type="EMBL" id="SMF99958.1"/>
    </source>
</evidence>
<feature type="region of interest" description="Disordered" evidence="1">
    <location>
        <begin position="178"/>
        <end position="217"/>
    </location>
</feature>
<accession>A0A238H413</accession>
<evidence type="ECO:0008006" key="4">
    <source>
        <dbReference type="Google" id="ProtNLM"/>
    </source>
</evidence>
<sequence length="356" mass="36620">MDNLSTASTNYFPNINSANFGNASQISPSQMMMLGVLAYFIGRYMSQMQQNGFKPNTAGNAQPSPANDAGYGQPPSTNPVGGQANSPSNNPAGGAGSLPSLFGGQQGSPANGATNGQNLPASPFGTPQGSLSTSAYNGNGQGNCDCGGNRPANPACPGQSPVPIGCAPDRRTPEIQSSLALKPSKNGYSGSASMTTHGGYRIEANQPTQKGGDSSINIYGPDGKKLRSIWGDPHITDASGKGNMFKGAADLRLPDGSRVLMNTEQDPAHPGAYRVKNFGVVDQNAYAFVNNVNGGGDLSVNFARGNGNQIANNFDANVSRNNLQLTADGRVIDLVTSQDINNGAQMDTAKPFAAAA</sequence>
<dbReference type="EMBL" id="FXAN01000047">
    <property type="protein sequence ID" value="SMF99958.1"/>
    <property type="molecule type" value="Genomic_DNA"/>
</dbReference>
<name>A0A238H413_9BURK</name>
<evidence type="ECO:0000313" key="3">
    <source>
        <dbReference type="Proteomes" id="UP000198460"/>
    </source>
</evidence>
<feature type="region of interest" description="Disordered" evidence="1">
    <location>
        <begin position="52"/>
        <end position="136"/>
    </location>
</feature>
<feature type="compositionally biased region" description="Polar residues" evidence="1">
    <location>
        <begin position="107"/>
        <end position="136"/>
    </location>
</feature>
<dbReference type="RefSeq" id="WP_089340309.1">
    <property type="nucleotide sequence ID" value="NZ_FXAN01000047.1"/>
</dbReference>
<feature type="compositionally biased region" description="Polar residues" evidence="1">
    <location>
        <begin position="74"/>
        <end position="91"/>
    </location>
</feature>
<dbReference type="Proteomes" id="UP000198460">
    <property type="component" value="Unassembled WGS sequence"/>
</dbReference>
<reference evidence="2 3" key="1">
    <citation type="submission" date="2017-04" db="EMBL/GenBank/DDBJ databases">
        <authorList>
            <person name="Afonso C.L."/>
            <person name="Miller P.J."/>
            <person name="Scott M.A."/>
            <person name="Spackman E."/>
            <person name="Goraichik I."/>
            <person name="Dimitrov K.M."/>
            <person name="Suarez D.L."/>
            <person name="Swayne D.E."/>
        </authorList>
    </citation>
    <scope>NUCLEOTIDE SEQUENCE [LARGE SCALE GENOMIC DNA]</scope>
    <source>
        <strain evidence="2">LMG 28154</strain>
    </source>
</reference>
<feature type="compositionally biased region" description="Polar residues" evidence="1">
    <location>
        <begin position="52"/>
        <end position="65"/>
    </location>
</feature>
<evidence type="ECO:0000256" key="1">
    <source>
        <dbReference type="SAM" id="MobiDB-lite"/>
    </source>
</evidence>
<feature type="compositionally biased region" description="Polar residues" evidence="1">
    <location>
        <begin position="186"/>
        <end position="196"/>
    </location>
</feature>
<organism evidence="2 3">
    <name type="scientific">Burkholderia singularis</name>
    <dbReference type="NCBI Taxonomy" id="1503053"/>
    <lineage>
        <taxon>Bacteria</taxon>
        <taxon>Pseudomonadati</taxon>
        <taxon>Pseudomonadota</taxon>
        <taxon>Betaproteobacteria</taxon>
        <taxon>Burkholderiales</taxon>
        <taxon>Burkholderiaceae</taxon>
        <taxon>Burkholderia</taxon>
        <taxon>pseudomallei group</taxon>
    </lineage>
</organism>
<protein>
    <recommendedName>
        <fullName evidence="4">DUF1521 domain-containing protein</fullName>
    </recommendedName>
</protein>